<keyword evidence="2" id="KW-1185">Reference proteome</keyword>
<sequence length="155" mass="18056">MQNTETLANRLKEVLLDGLWIANTNFKAQLTDLDWSVATTPRDNLNTIALLAQHVHYYVNGVKNVFEGGTLDIRDKFSFDFPPIESQTAWTTFLKRFWEDSEALVELIMKLPEQQLYQPFVDIKYGSYERNIEGLIEHAYYHLGQISLLKKMLLK</sequence>
<dbReference type="InterPro" id="IPR034660">
    <property type="entry name" value="DinB/YfiT-like"/>
</dbReference>
<comment type="caution">
    <text evidence="1">The sequence shown here is derived from an EMBL/GenBank/DDBJ whole genome shotgun (WGS) entry which is preliminary data.</text>
</comment>
<dbReference type="Proteomes" id="UP001203687">
    <property type="component" value="Unassembled WGS sequence"/>
</dbReference>
<reference evidence="1" key="1">
    <citation type="submission" date="2022-04" db="EMBL/GenBank/DDBJ databases">
        <authorList>
            <person name="Ren T."/>
        </authorList>
    </citation>
    <scope>NUCLEOTIDE SEQUENCE</scope>
    <source>
        <strain evidence="1">F63249</strain>
    </source>
</reference>
<organism evidence="1 2">
    <name type="scientific">Psychroserpens algicola</name>
    <dbReference type="NCBI Taxonomy" id="1719034"/>
    <lineage>
        <taxon>Bacteria</taxon>
        <taxon>Pseudomonadati</taxon>
        <taxon>Bacteroidota</taxon>
        <taxon>Flavobacteriia</taxon>
        <taxon>Flavobacteriales</taxon>
        <taxon>Flavobacteriaceae</taxon>
        <taxon>Psychroserpens</taxon>
    </lineage>
</organism>
<name>A0ABT0H9T4_9FLAO</name>
<protein>
    <submittedName>
        <fullName evidence="1">DUF1572 domain-containing protein</fullName>
    </submittedName>
</protein>
<evidence type="ECO:0000313" key="1">
    <source>
        <dbReference type="EMBL" id="MCK8481144.1"/>
    </source>
</evidence>
<dbReference type="RefSeq" id="WP_248413143.1">
    <property type="nucleotide sequence ID" value="NZ_JALPQF010000010.1"/>
</dbReference>
<dbReference type="Gene3D" id="1.20.120.450">
    <property type="entry name" value="dinb family like domain"/>
    <property type="match status" value="1"/>
</dbReference>
<dbReference type="SUPFAM" id="SSF109854">
    <property type="entry name" value="DinB/YfiT-like putative metalloenzymes"/>
    <property type="match status" value="1"/>
</dbReference>
<gene>
    <name evidence="1" type="ORF">MUY34_10950</name>
</gene>
<accession>A0ABT0H9T4</accession>
<dbReference type="EMBL" id="JALPQF010000010">
    <property type="protein sequence ID" value="MCK8481144.1"/>
    <property type="molecule type" value="Genomic_DNA"/>
</dbReference>
<evidence type="ECO:0000313" key="2">
    <source>
        <dbReference type="Proteomes" id="UP001203687"/>
    </source>
</evidence>
<proteinExistence type="predicted"/>